<keyword evidence="1" id="KW-0812">Transmembrane</keyword>
<feature type="transmembrane region" description="Helical" evidence="1">
    <location>
        <begin position="15"/>
        <end position="35"/>
    </location>
</feature>
<dbReference type="EMBL" id="JAGQLJ010000069">
    <property type="protein sequence ID" value="MCA9381276.1"/>
    <property type="molecule type" value="Genomic_DNA"/>
</dbReference>
<evidence type="ECO:0000256" key="1">
    <source>
        <dbReference type="SAM" id="Phobius"/>
    </source>
</evidence>
<proteinExistence type="predicted"/>
<keyword evidence="1" id="KW-0472">Membrane</keyword>
<evidence type="ECO:0000313" key="2">
    <source>
        <dbReference type="EMBL" id="MCA9381276.1"/>
    </source>
</evidence>
<organism evidence="2 3">
    <name type="scientific">Candidatus Dojkabacteria bacterium</name>
    <dbReference type="NCBI Taxonomy" id="2099670"/>
    <lineage>
        <taxon>Bacteria</taxon>
        <taxon>Candidatus Dojkabacteria</taxon>
    </lineage>
</organism>
<comment type="caution">
    <text evidence="2">The sequence shown here is derived from an EMBL/GenBank/DDBJ whole genome shotgun (WGS) entry which is preliminary data.</text>
</comment>
<sequence>MERHLSNFLDITESALGLVVFFSIAAISAYGVVMINPSAQTVTEPSVAGLSTSVSGALDYRLVYSDDIERNSYNGYDKLIISKPNLIEGYSKDEFIEIENKTSNEESFFINLNTKSYVKDDLQILIQNNSGQLYPLDFGEDTQIKIEPYQTNRYSLIYSSKEKINFPIQLEFKLASEKFL</sequence>
<gene>
    <name evidence="2" type="ORF">KC678_03355</name>
</gene>
<dbReference type="AlphaFoldDB" id="A0A955L1R5"/>
<keyword evidence="1" id="KW-1133">Transmembrane helix</keyword>
<reference evidence="2" key="2">
    <citation type="journal article" date="2021" name="Microbiome">
        <title>Successional dynamics and alternative stable states in a saline activated sludge microbial community over 9 years.</title>
        <authorList>
            <person name="Wang Y."/>
            <person name="Ye J."/>
            <person name="Ju F."/>
            <person name="Liu L."/>
            <person name="Boyd J.A."/>
            <person name="Deng Y."/>
            <person name="Parks D.H."/>
            <person name="Jiang X."/>
            <person name="Yin X."/>
            <person name="Woodcroft B.J."/>
            <person name="Tyson G.W."/>
            <person name="Hugenholtz P."/>
            <person name="Polz M.F."/>
            <person name="Zhang T."/>
        </authorList>
    </citation>
    <scope>NUCLEOTIDE SEQUENCE</scope>
    <source>
        <strain evidence="2">HKST-UBA13</strain>
    </source>
</reference>
<dbReference type="Proteomes" id="UP000775877">
    <property type="component" value="Unassembled WGS sequence"/>
</dbReference>
<reference evidence="2" key="1">
    <citation type="submission" date="2020-04" db="EMBL/GenBank/DDBJ databases">
        <authorList>
            <person name="Zhang T."/>
        </authorList>
    </citation>
    <scope>NUCLEOTIDE SEQUENCE</scope>
    <source>
        <strain evidence="2">HKST-UBA13</strain>
    </source>
</reference>
<protein>
    <submittedName>
        <fullName evidence="2">Uncharacterized protein</fullName>
    </submittedName>
</protein>
<evidence type="ECO:0000313" key="3">
    <source>
        <dbReference type="Proteomes" id="UP000775877"/>
    </source>
</evidence>
<accession>A0A955L1R5</accession>
<name>A0A955L1R5_9BACT</name>